<comment type="subunit">
    <text evidence="2">Homotrimer.</text>
</comment>
<keyword evidence="10" id="KW-0998">Cell outer membrane</keyword>
<dbReference type="OrthoDB" id="8982743at2"/>
<evidence type="ECO:0000256" key="8">
    <source>
        <dbReference type="ARBA" id="ARBA00023114"/>
    </source>
</evidence>
<dbReference type="Proteomes" id="UP000001817">
    <property type="component" value="Chromosome 3"/>
</dbReference>
<keyword evidence="6 11" id="KW-0732">Signal</keyword>
<keyword evidence="9" id="KW-0472">Membrane</keyword>
<evidence type="ECO:0000256" key="5">
    <source>
        <dbReference type="ARBA" id="ARBA00022692"/>
    </source>
</evidence>
<dbReference type="KEGG" id="bxe:Bxe_C0218"/>
<dbReference type="GO" id="GO:0046930">
    <property type="term" value="C:pore complex"/>
    <property type="evidence" value="ECO:0007669"/>
    <property type="project" value="UniProtKB-KW"/>
</dbReference>
<dbReference type="GO" id="GO:0015288">
    <property type="term" value="F:porin activity"/>
    <property type="evidence" value="ECO:0007669"/>
    <property type="project" value="UniProtKB-KW"/>
</dbReference>
<dbReference type="EMBL" id="CP000272">
    <property type="protein sequence ID" value="ABE36142.1"/>
    <property type="molecule type" value="Genomic_DNA"/>
</dbReference>
<dbReference type="InterPro" id="IPR001702">
    <property type="entry name" value="Porin_Gram-ve"/>
</dbReference>
<dbReference type="AlphaFoldDB" id="Q13IE7"/>
<evidence type="ECO:0000256" key="1">
    <source>
        <dbReference type="ARBA" id="ARBA00004571"/>
    </source>
</evidence>
<gene>
    <name evidence="13" type="ORF">Bxe_C0218</name>
</gene>
<evidence type="ECO:0000256" key="11">
    <source>
        <dbReference type="SAM" id="SignalP"/>
    </source>
</evidence>
<evidence type="ECO:0000313" key="13">
    <source>
        <dbReference type="EMBL" id="ABE36142.1"/>
    </source>
</evidence>
<dbReference type="PANTHER" id="PTHR34501">
    <property type="entry name" value="PROTEIN YDDL-RELATED"/>
    <property type="match status" value="1"/>
</dbReference>
<dbReference type="GO" id="GO:0034220">
    <property type="term" value="P:monoatomic ion transmembrane transport"/>
    <property type="evidence" value="ECO:0007669"/>
    <property type="project" value="InterPro"/>
</dbReference>
<keyword evidence="14" id="KW-1185">Reference proteome</keyword>
<dbReference type="PANTHER" id="PTHR34501:SF9">
    <property type="entry name" value="MAJOR OUTER MEMBRANE PROTEIN P.IA"/>
    <property type="match status" value="1"/>
</dbReference>
<evidence type="ECO:0000256" key="2">
    <source>
        <dbReference type="ARBA" id="ARBA00011233"/>
    </source>
</evidence>
<evidence type="ECO:0000259" key="12">
    <source>
        <dbReference type="Pfam" id="PF13609"/>
    </source>
</evidence>
<dbReference type="PRINTS" id="PR00184">
    <property type="entry name" value="NEISSPPORIN"/>
</dbReference>
<dbReference type="eggNOG" id="COG3203">
    <property type="taxonomic scope" value="Bacteria"/>
</dbReference>
<dbReference type="Gene3D" id="2.40.160.10">
    <property type="entry name" value="Porin"/>
    <property type="match status" value="1"/>
</dbReference>
<accession>Q13IE7</accession>
<feature type="chain" id="PRO_5004182248" evidence="11">
    <location>
        <begin position="35"/>
        <end position="392"/>
    </location>
</feature>
<dbReference type="RefSeq" id="WP_011493402.1">
    <property type="nucleotide sequence ID" value="NC_007953.1"/>
</dbReference>
<dbReference type="InterPro" id="IPR050298">
    <property type="entry name" value="Gram-neg_bact_OMP"/>
</dbReference>
<dbReference type="InterPro" id="IPR002299">
    <property type="entry name" value="Porin_Neis"/>
</dbReference>
<dbReference type="STRING" id="266265.Bxe_C0218"/>
<dbReference type="InterPro" id="IPR023614">
    <property type="entry name" value="Porin_dom_sf"/>
</dbReference>
<sequence>MSGKFEPTQGTDGGKAKLALLALCLAGAVSQAHAQSSVTLYGVVDEGIDYVNNSGGSSLVRLRDGTWDGIFGSRFGLKGSEDLGGGLKAIFKLESGFDATNGKNLQGGRMFGRSAYVGLSNDRVGTVTFGRQYDLVTDYLQPVTSNGQFTGPFVHAGDIDNTANTYRVDNAVKYASPSFGGLTFGGMYSFSGGNGLGTTGMWSVAAAYEHAGLNLAAVYDHFNNPGLLINDGNFIGNTTGAAIGASGAFSYVGSPRNQQILGLGGSYEIGKATAGFTWTNTKFDDANGTTSSVVFNNYDAWLKYNLTSSTTVGGAYIYSAGRVNYNGERPKYHTAGLFASYSLSKTTMLYAMGAFQQAAGDAKLADIYDYAIADASSTNRQLMFRIGMNHRF</sequence>
<name>Q13IE7_PARXL</name>
<evidence type="ECO:0000256" key="7">
    <source>
        <dbReference type="ARBA" id="ARBA00023065"/>
    </source>
</evidence>
<evidence type="ECO:0000313" key="14">
    <source>
        <dbReference type="Proteomes" id="UP000001817"/>
    </source>
</evidence>
<evidence type="ECO:0000256" key="10">
    <source>
        <dbReference type="ARBA" id="ARBA00023237"/>
    </source>
</evidence>
<dbReference type="InterPro" id="IPR033900">
    <property type="entry name" value="Gram_neg_porin_domain"/>
</dbReference>
<keyword evidence="4" id="KW-1134">Transmembrane beta strand</keyword>
<evidence type="ECO:0000256" key="3">
    <source>
        <dbReference type="ARBA" id="ARBA00022448"/>
    </source>
</evidence>
<keyword evidence="7" id="KW-0406">Ion transport</keyword>
<feature type="signal peptide" evidence="11">
    <location>
        <begin position="1"/>
        <end position="34"/>
    </location>
</feature>
<protein>
    <submittedName>
        <fullName evidence="13">Outer membrane porin, OmpC family</fullName>
    </submittedName>
</protein>
<evidence type="ECO:0000256" key="6">
    <source>
        <dbReference type="ARBA" id="ARBA00022729"/>
    </source>
</evidence>
<dbReference type="PRINTS" id="PR00182">
    <property type="entry name" value="ECOLNEIPORIN"/>
</dbReference>
<organism evidence="13 14">
    <name type="scientific">Paraburkholderia xenovorans (strain LB400)</name>
    <dbReference type="NCBI Taxonomy" id="266265"/>
    <lineage>
        <taxon>Bacteria</taxon>
        <taxon>Pseudomonadati</taxon>
        <taxon>Pseudomonadota</taxon>
        <taxon>Betaproteobacteria</taxon>
        <taxon>Burkholderiales</taxon>
        <taxon>Burkholderiaceae</taxon>
        <taxon>Paraburkholderia</taxon>
    </lineage>
</organism>
<dbReference type="Pfam" id="PF13609">
    <property type="entry name" value="Porin_4"/>
    <property type="match status" value="1"/>
</dbReference>
<feature type="domain" description="Porin" evidence="12">
    <location>
        <begin position="20"/>
        <end position="356"/>
    </location>
</feature>
<evidence type="ECO:0000256" key="9">
    <source>
        <dbReference type="ARBA" id="ARBA00023136"/>
    </source>
</evidence>
<dbReference type="GO" id="GO:0009279">
    <property type="term" value="C:cell outer membrane"/>
    <property type="evidence" value="ECO:0007669"/>
    <property type="project" value="UniProtKB-SubCell"/>
</dbReference>
<reference evidence="13 14" key="1">
    <citation type="journal article" date="2006" name="Proc. Natl. Acad. Sci. U.S.A.">
        <title>Burkholderia xenovorans LB400 harbors a multi-replicon, 9.73-Mbp genome shaped for versatility.</title>
        <authorList>
            <person name="Chain P.S."/>
            <person name="Denef V.J."/>
            <person name="Konstantinidis K.T."/>
            <person name="Vergez L.M."/>
            <person name="Agullo L."/>
            <person name="Reyes V.L."/>
            <person name="Hauser L."/>
            <person name="Cordova M."/>
            <person name="Gomez L."/>
            <person name="Gonzalez M."/>
            <person name="Land M."/>
            <person name="Lao V."/>
            <person name="Larimer F."/>
            <person name="LiPuma J.J."/>
            <person name="Mahenthiralingam E."/>
            <person name="Malfatti S.A."/>
            <person name="Marx C.J."/>
            <person name="Parnell J.J."/>
            <person name="Ramette A."/>
            <person name="Richardson P."/>
            <person name="Seeger M."/>
            <person name="Smith D."/>
            <person name="Spilker T."/>
            <person name="Sul W.J."/>
            <person name="Tsoi T.V."/>
            <person name="Ulrich L.E."/>
            <person name="Zhulin I.B."/>
            <person name="Tiedje J.M."/>
        </authorList>
    </citation>
    <scope>NUCLEOTIDE SEQUENCE [LARGE SCALE GENOMIC DNA]</scope>
    <source>
        <strain evidence="13 14">LB400</strain>
    </source>
</reference>
<keyword evidence="3" id="KW-0813">Transport</keyword>
<dbReference type="SUPFAM" id="SSF56935">
    <property type="entry name" value="Porins"/>
    <property type="match status" value="1"/>
</dbReference>
<dbReference type="CDD" id="cd00342">
    <property type="entry name" value="gram_neg_porins"/>
    <property type="match status" value="1"/>
</dbReference>
<evidence type="ECO:0000256" key="4">
    <source>
        <dbReference type="ARBA" id="ARBA00022452"/>
    </source>
</evidence>
<proteinExistence type="predicted"/>
<keyword evidence="5" id="KW-0812">Transmembrane</keyword>
<comment type="subcellular location">
    <subcellularLocation>
        <location evidence="1">Cell outer membrane</location>
        <topology evidence="1">Multi-pass membrane protein</topology>
    </subcellularLocation>
</comment>
<keyword evidence="8" id="KW-0626">Porin</keyword>